<proteinExistence type="predicted"/>
<dbReference type="Gene3D" id="3.40.50.1820">
    <property type="entry name" value="alpha/beta hydrolase"/>
    <property type="match status" value="1"/>
</dbReference>
<evidence type="ECO:0000259" key="1">
    <source>
        <dbReference type="Pfam" id="PF02129"/>
    </source>
</evidence>
<keyword evidence="3" id="KW-1185">Reference proteome</keyword>
<evidence type="ECO:0000313" key="3">
    <source>
        <dbReference type="Proteomes" id="UP000265768"/>
    </source>
</evidence>
<dbReference type="InterPro" id="IPR029058">
    <property type="entry name" value="AB_hydrolase_fold"/>
</dbReference>
<dbReference type="Gene3D" id="1.10.10.800">
    <property type="match status" value="1"/>
</dbReference>
<comment type="caution">
    <text evidence="2">The sequence shown here is derived from an EMBL/GenBank/DDBJ whole genome shotgun (WGS) entry which is preliminary data.</text>
</comment>
<dbReference type="EMBL" id="QZEY01000001">
    <property type="protein sequence ID" value="RJL35683.1"/>
    <property type="molecule type" value="Genomic_DNA"/>
</dbReference>
<dbReference type="GO" id="GO:0016787">
    <property type="term" value="F:hydrolase activity"/>
    <property type="evidence" value="ECO:0007669"/>
    <property type="project" value="UniProtKB-KW"/>
</dbReference>
<name>A0A3A4BAR8_9ACTN</name>
<feature type="domain" description="Xaa-Pro dipeptidyl-peptidase-like" evidence="1">
    <location>
        <begin position="14"/>
        <end position="142"/>
    </location>
</feature>
<dbReference type="PANTHER" id="PTHR47751">
    <property type="entry name" value="SUPERFAMILY HYDROLASE, PUTATIVE (AFU_ORTHOLOGUE AFUA_2G16580)-RELATED"/>
    <property type="match status" value="1"/>
</dbReference>
<dbReference type="OrthoDB" id="5902829at2"/>
<dbReference type="Pfam" id="PF02129">
    <property type="entry name" value="Peptidase_S15"/>
    <property type="match status" value="1"/>
</dbReference>
<evidence type="ECO:0000313" key="2">
    <source>
        <dbReference type="EMBL" id="RJL35683.1"/>
    </source>
</evidence>
<gene>
    <name evidence="2" type="ORF">D5H75_02545</name>
</gene>
<dbReference type="PANTHER" id="PTHR47751:SF1">
    <property type="entry name" value="SUPERFAMILY HYDROLASE, PUTATIVE (AFU_ORTHOLOGUE AFUA_2G16580)-RELATED"/>
    <property type="match status" value="1"/>
</dbReference>
<reference evidence="2 3" key="1">
    <citation type="submission" date="2018-09" db="EMBL/GenBank/DDBJ databases">
        <title>YIM 75507 draft genome.</title>
        <authorList>
            <person name="Tang S."/>
            <person name="Feng Y."/>
        </authorList>
    </citation>
    <scope>NUCLEOTIDE SEQUENCE [LARGE SCALE GENOMIC DNA]</scope>
    <source>
        <strain evidence="2 3">YIM 75507</strain>
    </source>
</reference>
<dbReference type="InterPro" id="IPR051411">
    <property type="entry name" value="Polyketide_trans_af380"/>
</dbReference>
<dbReference type="SUPFAM" id="SSF53474">
    <property type="entry name" value="alpha/beta-Hydrolases"/>
    <property type="match status" value="1"/>
</dbReference>
<protein>
    <submittedName>
        <fullName evidence="2">Alpha/beta hydrolase</fullName>
    </submittedName>
</protein>
<sequence>MTVRSESVSFESEGETLRGEVYLPSGARPEGGFPAVVVTGSWTTVRQQMPALYARRLAERGHLALAFDFRGYGDSSGTPRDVESPDQKAADIRNAVTFLAGHAQADPGRIGALGLCAGAGYTAAAAARDERLRSLALVAPWLHDAELVEALYGGPEGVAVRRKAGEEAARRWRETGEVTYVPAVSTTDPEAAMYGPFDYYLDPRRGAVPQWCNRFAVMAWPGWLAFNPIAAAPEIHAPALLVHSEAAAIPEGARRFHEALAGPKEFVWTTGGQLDFYDQEPAVTTAVDAAVDHFTATL</sequence>
<dbReference type="AlphaFoldDB" id="A0A3A4BAR8"/>
<keyword evidence="2" id="KW-0378">Hydrolase</keyword>
<accession>A0A3A4BAR8</accession>
<dbReference type="Proteomes" id="UP000265768">
    <property type="component" value="Unassembled WGS sequence"/>
</dbReference>
<organism evidence="2 3">
    <name type="scientific">Bailinhaonella thermotolerans</name>
    <dbReference type="NCBI Taxonomy" id="1070861"/>
    <lineage>
        <taxon>Bacteria</taxon>
        <taxon>Bacillati</taxon>
        <taxon>Actinomycetota</taxon>
        <taxon>Actinomycetes</taxon>
        <taxon>Streptosporangiales</taxon>
        <taxon>Streptosporangiaceae</taxon>
        <taxon>Bailinhaonella</taxon>
    </lineage>
</organism>
<dbReference type="InterPro" id="IPR000383">
    <property type="entry name" value="Xaa-Pro-like_dom"/>
</dbReference>